<reference evidence="2 3" key="1">
    <citation type="submission" date="2014-06" db="EMBL/GenBank/DDBJ databases">
        <authorList>
            <person name="Swart Estienne"/>
        </authorList>
    </citation>
    <scope>NUCLEOTIDE SEQUENCE [LARGE SCALE GENOMIC DNA]</scope>
    <source>
        <strain evidence="2 3">130c</strain>
    </source>
</reference>
<dbReference type="Proteomes" id="UP000039865">
    <property type="component" value="Unassembled WGS sequence"/>
</dbReference>
<accession>A0A078AFV6</accession>
<organism evidence="2 3">
    <name type="scientific">Stylonychia lemnae</name>
    <name type="common">Ciliate</name>
    <dbReference type="NCBI Taxonomy" id="5949"/>
    <lineage>
        <taxon>Eukaryota</taxon>
        <taxon>Sar</taxon>
        <taxon>Alveolata</taxon>
        <taxon>Ciliophora</taxon>
        <taxon>Intramacronucleata</taxon>
        <taxon>Spirotrichea</taxon>
        <taxon>Stichotrichia</taxon>
        <taxon>Sporadotrichida</taxon>
        <taxon>Oxytrichidae</taxon>
        <taxon>Stylonychinae</taxon>
        <taxon>Stylonychia</taxon>
    </lineage>
</organism>
<gene>
    <name evidence="2" type="primary">Contig3282.g3509</name>
    <name evidence="2" type="ORF">STYLEM_10170</name>
</gene>
<dbReference type="InParanoid" id="A0A078AFV6"/>
<evidence type="ECO:0000256" key="1">
    <source>
        <dbReference type="SAM" id="MobiDB-lite"/>
    </source>
</evidence>
<evidence type="ECO:0000313" key="2">
    <source>
        <dbReference type="EMBL" id="CDW81160.1"/>
    </source>
</evidence>
<feature type="region of interest" description="Disordered" evidence="1">
    <location>
        <begin position="76"/>
        <end position="97"/>
    </location>
</feature>
<protein>
    <submittedName>
        <fullName evidence="2">Uncharacterized protein</fullName>
    </submittedName>
</protein>
<proteinExistence type="predicted"/>
<evidence type="ECO:0000313" key="3">
    <source>
        <dbReference type="Proteomes" id="UP000039865"/>
    </source>
</evidence>
<name>A0A078AFV6_STYLE</name>
<dbReference type="AlphaFoldDB" id="A0A078AFV6"/>
<sequence>MLTEEEIDAEIQRLQEKEQELMNGNSRLGNQMNDLRELMKRVDNRYDNDARQLINRNKDLEQEIQSLEQALKISEKHGHHMDSVAQFFNDNEDDEKK</sequence>
<dbReference type="EMBL" id="CCKQ01009657">
    <property type="protein sequence ID" value="CDW81160.1"/>
    <property type="molecule type" value="Genomic_DNA"/>
</dbReference>
<keyword evidence="3" id="KW-1185">Reference proteome</keyword>